<reference evidence="1 2" key="1">
    <citation type="journal article" date="2013" name="Genome Announc.">
        <title>Complete Genome Sequence of Glaciecola psychrophila Strain 170T.</title>
        <authorList>
            <person name="Yin J."/>
            <person name="Chen J."/>
            <person name="Liu G."/>
            <person name="Yu Y."/>
            <person name="Song L."/>
            <person name="Wang X."/>
            <person name="Qu X."/>
        </authorList>
    </citation>
    <scope>NUCLEOTIDE SEQUENCE [LARGE SCALE GENOMIC DNA]</scope>
    <source>
        <strain evidence="1 2">170</strain>
    </source>
</reference>
<dbReference type="EMBL" id="CP003837">
    <property type="protein sequence ID" value="AGH47000.1"/>
    <property type="molecule type" value="Genomic_DNA"/>
</dbReference>
<dbReference type="PATRIC" id="fig|1129794.4.peg.4885"/>
<dbReference type="Proteomes" id="UP000011864">
    <property type="component" value="Chromosome"/>
</dbReference>
<dbReference type="RefSeq" id="WP_007643114.1">
    <property type="nucleotide sequence ID" value="NC_020514.1"/>
</dbReference>
<dbReference type="OrthoDB" id="6335299at2"/>
<evidence type="ECO:0000313" key="2">
    <source>
        <dbReference type="Proteomes" id="UP000011864"/>
    </source>
</evidence>
<keyword evidence="2" id="KW-1185">Reference proteome</keyword>
<dbReference type="AlphaFoldDB" id="K6ZWH7"/>
<dbReference type="eggNOG" id="ENOG5033MCU">
    <property type="taxonomic scope" value="Bacteria"/>
</dbReference>
<dbReference type="HOGENOM" id="CLU_144607_1_0_6"/>
<organism evidence="1 2">
    <name type="scientific">Paraglaciecola psychrophila 170</name>
    <dbReference type="NCBI Taxonomy" id="1129794"/>
    <lineage>
        <taxon>Bacteria</taxon>
        <taxon>Pseudomonadati</taxon>
        <taxon>Pseudomonadota</taxon>
        <taxon>Gammaproteobacteria</taxon>
        <taxon>Alteromonadales</taxon>
        <taxon>Alteromonadaceae</taxon>
        <taxon>Paraglaciecola</taxon>
    </lineage>
</organism>
<proteinExistence type="predicted"/>
<gene>
    <name evidence="1" type="ORF">C427_4901</name>
</gene>
<evidence type="ECO:0000313" key="1">
    <source>
        <dbReference type="EMBL" id="AGH47000.1"/>
    </source>
</evidence>
<accession>K6ZWH7</accession>
<name>K6ZWH7_9ALTE</name>
<protein>
    <submittedName>
        <fullName evidence="1">Uncharacterized protein</fullName>
    </submittedName>
</protein>
<sequence length="146" mass="16424">MSKKAFPAHGNLKLSVEGPLLIIKGSGPANLEMVQEYQRQVIGFREQIMHAPWASLVLLSGTPLMSLEAKLALMQTIKQAKVMHLRATAIVLIDVEFAEIVESFWKDIYQDLGVNYVFFATDAEARLWLQSLLSNETSSRPVREHD</sequence>
<dbReference type="KEGG" id="gps:C427_4901"/>